<keyword evidence="4" id="KW-1185">Reference proteome</keyword>
<evidence type="ECO:0000256" key="1">
    <source>
        <dbReference type="SAM" id="MobiDB-lite"/>
    </source>
</evidence>
<dbReference type="Proteomes" id="UP000700596">
    <property type="component" value="Unassembled WGS sequence"/>
</dbReference>
<dbReference type="Pfam" id="PF23549">
    <property type="entry name" value="Zn_ribbon_GRF_2"/>
    <property type="match status" value="1"/>
</dbReference>
<name>A0A9P9D9V7_9PLEO</name>
<evidence type="ECO:0000313" key="4">
    <source>
        <dbReference type="Proteomes" id="UP000700596"/>
    </source>
</evidence>
<protein>
    <recommendedName>
        <fullName evidence="2">GRF-like zinc ribbon domain-containing protein</fullName>
    </recommendedName>
</protein>
<dbReference type="AlphaFoldDB" id="A0A9P9D9V7"/>
<feature type="region of interest" description="Disordered" evidence="1">
    <location>
        <begin position="170"/>
        <end position="205"/>
    </location>
</feature>
<dbReference type="InterPro" id="IPR056444">
    <property type="entry name" value="Zn_ribbon_GRF_2"/>
</dbReference>
<dbReference type="EMBL" id="JAGMWT010000016">
    <property type="protein sequence ID" value="KAH7115253.1"/>
    <property type="molecule type" value="Genomic_DNA"/>
</dbReference>
<accession>A0A9P9D9V7</accession>
<gene>
    <name evidence="3" type="ORF">B0J11DRAFT_540200</name>
</gene>
<comment type="caution">
    <text evidence="3">The sequence shown here is derived from an EMBL/GenBank/DDBJ whole genome shotgun (WGS) entry which is preliminary data.</text>
</comment>
<dbReference type="OrthoDB" id="4469945at2759"/>
<proteinExistence type="predicted"/>
<feature type="domain" description="GRF-like zinc ribbon" evidence="2">
    <location>
        <begin position="224"/>
        <end position="268"/>
    </location>
</feature>
<feature type="compositionally biased region" description="Low complexity" evidence="1">
    <location>
        <begin position="170"/>
        <end position="195"/>
    </location>
</feature>
<organism evidence="3 4">
    <name type="scientific">Dendryphion nanum</name>
    <dbReference type="NCBI Taxonomy" id="256645"/>
    <lineage>
        <taxon>Eukaryota</taxon>
        <taxon>Fungi</taxon>
        <taxon>Dikarya</taxon>
        <taxon>Ascomycota</taxon>
        <taxon>Pezizomycotina</taxon>
        <taxon>Dothideomycetes</taxon>
        <taxon>Pleosporomycetidae</taxon>
        <taxon>Pleosporales</taxon>
        <taxon>Torulaceae</taxon>
        <taxon>Dendryphion</taxon>
    </lineage>
</organism>
<sequence length="337" mass="37160">MVFKKDVKKLFGKPGQKEEIVQSTAATDIKPHVDEKVTDAGSTEILFTQDFGLWFGKSIFESSVAEIIQKEHLGHKAITLIDVAELVAVNYASNVSEASKGNFHSEGAHFGFYRYVYSIRCESDDALWEVFRRNLSSKIASSCTRLRNEKVPELPAISLLHPTGNSIASISTPNTSSRASSSSSFWSSSSSSRHSPANDESVTANEAQRVLQPVASPVPELEIAPKCTKCGRSTSWKVTKPSNRNGNAGRPYYKCLPCNKFCCFTDMRGNDPANPLCYCGTSSRKQISGENKHPLRQVHYVCVQGTCDYYQVGKSPSGDPICLDEEVANQMRRLNLL</sequence>
<evidence type="ECO:0000259" key="2">
    <source>
        <dbReference type="Pfam" id="PF23549"/>
    </source>
</evidence>
<reference evidence="3" key="1">
    <citation type="journal article" date="2021" name="Nat. Commun.">
        <title>Genetic determinants of endophytism in the Arabidopsis root mycobiome.</title>
        <authorList>
            <person name="Mesny F."/>
            <person name="Miyauchi S."/>
            <person name="Thiergart T."/>
            <person name="Pickel B."/>
            <person name="Atanasova L."/>
            <person name="Karlsson M."/>
            <person name="Huettel B."/>
            <person name="Barry K.W."/>
            <person name="Haridas S."/>
            <person name="Chen C."/>
            <person name="Bauer D."/>
            <person name="Andreopoulos W."/>
            <person name="Pangilinan J."/>
            <person name="LaButti K."/>
            <person name="Riley R."/>
            <person name="Lipzen A."/>
            <person name="Clum A."/>
            <person name="Drula E."/>
            <person name="Henrissat B."/>
            <person name="Kohler A."/>
            <person name="Grigoriev I.V."/>
            <person name="Martin F.M."/>
            <person name="Hacquard S."/>
        </authorList>
    </citation>
    <scope>NUCLEOTIDE SEQUENCE</scope>
    <source>
        <strain evidence="3">MPI-CAGE-CH-0243</strain>
    </source>
</reference>
<evidence type="ECO:0000313" key="3">
    <source>
        <dbReference type="EMBL" id="KAH7115253.1"/>
    </source>
</evidence>